<evidence type="ECO:0000313" key="2">
    <source>
        <dbReference type="EMBL" id="PWI72505.1"/>
    </source>
</evidence>
<dbReference type="EMBL" id="LCWV01000006">
    <property type="protein sequence ID" value="PWI72505.1"/>
    <property type="molecule type" value="Genomic_DNA"/>
</dbReference>
<dbReference type="Proteomes" id="UP000245956">
    <property type="component" value="Unassembled WGS sequence"/>
</dbReference>
<feature type="compositionally biased region" description="Basic and acidic residues" evidence="1">
    <location>
        <begin position="311"/>
        <end position="326"/>
    </location>
</feature>
<accession>A0A2U3EDA9</accession>
<organism evidence="2 3">
    <name type="scientific">Purpureocillium lilacinum</name>
    <name type="common">Paecilomyces lilacinus</name>
    <dbReference type="NCBI Taxonomy" id="33203"/>
    <lineage>
        <taxon>Eukaryota</taxon>
        <taxon>Fungi</taxon>
        <taxon>Dikarya</taxon>
        <taxon>Ascomycota</taxon>
        <taxon>Pezizomycotina</taxon>
        <taxon>Sordariomycetes</taxon>
        <taxon>Hypocreomycetidae</taxon>
        <taxon>Hypocreales</taxon>
        <taxon>Ophiocordycipitaceae</taxon>
        <taxon>Purpureocillium</taxon>
    </lineage>
</organism>
<feature type="region of interest" description="Disordered" evidence="1">
    <location>
        <begin position="216"/>
        <end position="326"/>
    </location>
</feature>
<evidence type="ECO:0000313" key="3">
    <source>
        <dbReference type="Proteomes" id="UP000245956"/>
    </source>
</evidence>
<gene>
    <name evidence="2" type="ORF">PCL_11128</name>
</gene>
<protein>
    <submittedName>
        <fullName evidence="2">Uncharacterized protein</fullName>
    </submittedName>
</protein>
<name>A0A2U3EDA9_PURLI</name>
<evidence type="ECO:0000256" key="1">
    <source>
        <dbReference type="SAM" id="MobiDB-lite"/>
    </source>
</evidence>
<reference evidence="2 3" key="1">
    <citation type="journal article" date="2016" name="Front. Microbiol.">
        <title>Genome and transcriptome sequences reveal the specific parasitism of the nematophagous Purpureocillium lilacinum 36-1.</title>
        <authorList>
            <person name="Xie J."/>
            <person name="Li S."/>
            <person name="Mo C."/>
            <person name="Xiao X."/>
            <person name="Peng D."/>
            <person name="Wang G."/>
            <person name="Xiao Y."/>
        </authorList>
    </citation>
    <scope>NUCLEOTIDE SEQUENCE [LARGE SCALE GENOMIC DNA]</scope>
    <source>
        <strain evidence="2 3">36-1</strain>
    </source>
</reference>
<sequence length="326" mass="35395">MAIARLWGLDRVGRYKVQRPCGVQRAVQCSAASTAGGSEMRSAVGRYGYSGLAALSTGPGACGGRCSRCSVRFEGAGVWGRLQLVANTLTNCSGPAGERSGDVAAVVASLARRARARRAGLQPIWRRRRVQQRRAHTMKVLWRCRRGRDDAKSMRQVVVVGGFGRGGCCEKVKKREFWEAGGRRRGTDEDGAGIWNSGGWGWLQLAGKTDNNISSSLCKGEMAKGKNGASPRPRERKGTHGTARQGKAGKGNDQAARGTRRDERGRPPDKRASQREPGGTDDLEGRHKAMGKKRGTTGGERQDQRPGGSEWGHRRGHESTRRRPRP</sequence>
<proteinExistence type="predicted"/>
<dbReference type="AlphaFoldDB" id="A0A2U3EDA9"/>
<feature type="compositionally biased region" description="Basic and acidic residues" evidence="1">
    <location>
        <begin position="259"/>
        <end position="274"/>
    </location>
</feature>
<comment type="caution">
    <text evidence="2">The sequence shown here is derived from an EMBL/GenBank/DDBJ whole genome shotgun (WGS) entry which is preliminary data.</text>
</comment>